<reference evidence="2" key="1">
    <citation type="submission" date="2015-10" db="EMBL/GenBank/DDBJ databases">
        <authorList>
            <person name="Gilbert D.G."/>
        </authorList>
    </citation>
    <scope>NUCLEOTIDE SEQUENCE</scope>
</reference>
<organism evidence="2">
    <name type="scientific">hydrothermal vent metagenome</name>
    <dbReference type="NCBI Taxonomy" id="652676"/>
    <lineage>
        <taxon>unclassified sequences</taxon>
        <taxon>metagenomes</taxon>
        <taxon>ecological metagenomes</taxon>
    </lineage>
</organism>
<dbReference type="Pfam" id="PF05258">
    <property type="entry name" value="DciA"/>
    <property type="match status" value="1"/>
</dbReference>
<proteinExistence type="predicted"/>
<gene>
    <name evidence="2" type="ORF">MGWOODY_XGa2443</name>
</gene>
<evidence type="ECO:0000256" key="1">
    <source>
        <dbReference type="SAM" id="MobiDB-lite"/>
    </source>
</evidence>
<name>A0A160TS68_9ZZZZ</name>
<accession>A0A160TS68</accession>
<feature type="region of interest" description="Disordered" evidence="1">
    <location>
        <begin position="83"/>
        <end position="119"/>
    </location>
</feature>
<evidence type="ECO:0008006" key="3">
    <source>
        <dbReference type="Google" id="ProtNLM"/>
    </source>
</evidence>
<evidence type="ECO:0000313" key="2">
    <source>
        <dbReference type="EMBL" id="CUS51728.1"/>
    </source>
</evidence>
<dbReference type="EMBL" id="CZRL01000064">
    <property type="protein sequence ID" value="CUS51728.1"/>
    <property type="molecule type" value="Genomic_DNA"/>
</dbReference>
<dbReference type="InterPro" id="IPR007922">
    <property type="entry name" value="DciA-like"/>
</dbReference>
<dbReference type="AlphaFoldDB" id="A0A160TS68"/>
<feature type="compositionally biased region" description="Polar residues" evidence="1">
    <location>
        <begin position="99"/>
        <end position="115"/>
    </location>
</feature>
<sequence>MSASAAADPGDDTDKVTRFWQLTVSVDIAAHTRVALEDSVLLVFADSSVWGHAVTLQKNTIMAKLKSHGVGCEEITVKVKPREAERVPTITSRDPDPIESSSANALEQSAHTVTTPGLRRVLQRLSQHRKTDN</sequence>
<protein>
    <recommendedName>
        <fullName evidence="3">Zn-ribbon-containing, possibly RNA-binding protein and truncated derivatives</fullName>
    </recommendedName>
</protein>